<proteinExistence type="predicted"/>
<name>A0A6N7EJR1_9MICO</name>
<dbReference type="Gene3D" id="6.10.30.10">
    <property type="match status" value="1"/>
</dbReference>
<organism evidence="3 4">
    <name type="scientific">Georgenia subflava</name>
    <dbReference type="NCBI Taxonomy" id="1622177"/>
    <lineage>
        <taxon>Bacteria</taxon>
        <taxon>Bacillati</taxon>
        <taxon>Actinomycetota</taxon>
        <taxon>Actinomycetes</taxon>
        <taxon>Micrococcales</taxon>
        <taxon>Bogoriellaceae</taxon>
        <taxon>Georgenia</taxon>
    </lineage>
</organism>
<dbReference type="InterPro" id="IPR052513">
    <property type="entry name" value="Thioester_dehydratase-like"/>
</dbReference>
<protein>
    <recommendedName>
        <fullName evidence="5">DNA-binding protein</fullName>
    </recommendedName>
</protein>
<dbReference type="Proteomes" id="UP000437709">
    <property type="component" value="Unassembled WGS sequence"/>
</dbReference>
<dbReference type="EMBL" id="WHPC01000001">
    <property type="protein sequence ID" value="MPV35524.1"/>
    <property type="molecule type" value="Genomic_DNA"/>
</dbReference>
<evidence type="ECO:0000259" key="1">
    <source>
        <dbReference type="Pfam" id="PF01796"/>
    </source>
</evidence>
<evidence type="ECO:0000313" key="3">
    <source>
        <dbReference type="EMBL" id="MPV35524.1"/>
    </source>
</evidence>
<keyword evidence="4" id="KW-1185">Reference proteome</keyword>
<evidence type="ECO:0000259" key="2">
    <source>
        <dbReference type="Pfam" id="PF12172"/>
    </source>
</evidence>
<dbReference type="PANTHER" id="PTHR34075">
    <property type="entry name" value="BLR3430 PROTEIN"/>
    <property type="match status" value="1"/>
</dbReference>
<dbReference type="AlphaFoldDB" id="A0A6N7EJR1"/>
<feature type="domain" description="ChsH2 rubredoxin-like zinc ribbon" evidence="2">
    <location>
        <begin position="50"/>
        <end position="78"/>
    </location>
</feature>
<dbReference type="SUPFAM" id="SSF50249">
    <property type="entry name" value="Nucleic acid-binding proteins"/>
    <property type="match status" value="1"/>
</dbReference>
<dbReference type="InterPro" id="IPR022002">
    <property type="entry name" value="ChsH2_Znr"/>
</dbReference>
<feature type="domain" description="ChsH2 C-terminal OB-fold" evidence="1">
    <location>
        <begin position="85"/>
        <end position="145"/>
    </location>
</feature>
<evidence type="ECO:0000313" key="4">
    <source>
        <dbReference type="Proteomes" id="UP000437709"/>
    </source>
</evidence>
<evidence type="ECO:0008006" key="5">
    <source>
        <dbReference type="Google" id="ProtNLM"/>
    </source>
</evidence>
<reference evidence="3 4" key="1">
    <citation type="submission" date="2019-10" db="EMBL/GenBank/DDBJ databases">
        <title>Georgenia wutianyii sp. nov. and Georgenia yuyongxinii sp. nov. isolated from plateau pika (Ochotona curzoniae) in the Qinghai-Tibet plateau of China.</title>
        <authorList>
            <person name="Tian Z."/>
        </authorList>
    </citation>
    <scope>NUCLEOTIDE SEQUENCE [LARGE SCALE GENOMIC DNA]</scope>
    <source>
        <strain evidence="3 4">JCM 19765</strain>
    </source>
</reference>
<dbReference type="Pfam" id="PF01796">
    <property type="entry name" value="OB_ChsH2_C"/>
    <property type="match status" value="1"/>
</dbReference>
<dbReference type="PANTHER" id="PTHR34075:SF5">
    <property type="entry name" value="BLR3430 PROTEIN"/>
    <property type="match status" value="1"/>
</dbReference>
<dbReference type="InterPro" id="IPR002878">
    <property type="entry name" value="ChsH2_C"/>
</dbReference>
<comment type="caution">
    <text evidence="3">The sequence shown here is derived from an EMBL/GenBank/DDBJ whole genome shotgun (WGS) entry which is preliminary data.</text>
</comment>
<dbReference type="Pfam" id="PF12172">
    <property type="entry name" value="zf-ChsH2"/>
    <property type="match status" value="1"/>
</dbReference>
<dbReference type="InterPro" id="IPR012340">
    <property type="entry name" value="NA-bd_OB-fold"/>
</dbReference>
<sequence length="172" mass="18249">MRAGAGAGARQPARYPIRGLDTHPWEGGLVSIADTVEVVDLAPAERFSGALAEGRLELPFCTRCQSLVWYPRARCPVCMTGITRWVELSRRGTVYSYTVNRRPPRNLGPGPVVIAYVELDEGPRILAQVVGVSADAVHIGAGVELAPAGSTSPRLAFALDTAVNGRDGAGQL</sequence>
<gene>
    <name evidence="3" type="ORF">GB881_00425</name>
</gene>
<accession>A0A6N7EJR1</accession>